<reference evidence="1" key="1">
    <citation type="submission" date="2020-03" db="EMBL/GenBank/DDBJ databases">
        <authorList>
            <person name="Weist P."/>
        </authorList>
    </citation>
    <scope>NUCLEOTIDE SEQUENCE</scope>
</reference>
<organism evidence="1 2">
    <name type="scientific">Pleuronectes platessa</name>
    <name type="common">European plaice</name>
    <dbReference type="NCBI Taxonomy" id="8262"/>
    <lineage>
        <taxon>Eukaryota</taxon>
        <taxon>Metazoa</taxon>
        <taxon>Chordata</taxon>
        <taxon>Craniata</taxon>
        <taxon>Vertebrata</taxon>
        <taxon>Euteleostomi</taxon>
        <taxon>Actinopterygii</taxon>
        <taxon>Neopterygii</taxon>
        <taxon>Teleostei</taxon>
        <taxon>Neoteleostei</taxon>
        <taxon>Acanthomorphata</taxon>
        <taxon>Carangaria</taxon>
        <taxon>Pleuronectiformes</taxon>
        <taxon>Pleuronectoidei</taxon>
        <taxon>Pleuronectidae</taxon>
        <taxon>Pleuronectes</taxon>
    </lineage>
</organism>
<accession>A0A9N7TQJ7</accession>
<keyword evidence="2" id="KW-1185">Reference proteome</keyword>
<sequence length="181" mass="19692">MAHTSSELRAISWFQRPSLTPPMSKPTTPVPFLNLNSPEIFKLTGELPAASSMSEGQLQSVEGMNGPNRSDVMPSCPVHLPPLRVLLIEADCCPHGCLPGSGCSLNMLWHPCYRSCLHSLIHSDPWQPGLRDRASGDGDGKTVEVSAALITHLRPPPSRSADITPRRAARQQLVKAEMAFH</sequence>
<name>A0A9N7TQJ7_PLEPL</name>
<gene>
    <name evidence="1" type="ORF">PLEPLA_LOCUS4440</name>
</gene>
<evidence type="ECO:0000313" key="2">
    <source>
        <dbReference type="Proteomes" id="UP001153269"/>
    </source>
</evidence>
<proteinExistence type="predicted"/>
<evidence type="ECO:0000313" key="1">
    <source>
        <dbReference type="EMBL" id="CAB1416649.1"/>
    </source>
</evidence>
<dbReference type="AlphaFoldDB" id="A0A9N7TQJ7"/>
<comment type="caution">
    <text evidence="1">The sequence shown here is derived from an EMBL/GenBank/DDBJ whole genome shotgun (WGS) entry which is preliminary data.</text>
</comment>
<dbReference type="Proteomes" id="UP001153269">
    <property type="component" value="Unassembled WGS sequence"/>
</dbReference>
<dbReference type="EMBL" id="CADEAL010000222">
    <property type="protein sequence ID" value="CAB1416649.1"/>
    <property type="molecule type" value="Genomic_DNA"/>
</dbReference>
<protein>
    <submittedName>
        <fullName evidence="1">Uncharacterized protein</fullName>
    </submittedName>
</protein>